<dbReference type="PANTHER" id="PTHR22799:SF1">
    <property type="entry name" value="C-TYPE LECTIN DOMAIN FAMILY 11 MEMBER A"/>
    <property type="match status" value="1"/>
</dbReference>
<dbReference type="InterPro" id="IPR051663">
    <property type="entry name" value="CLec_Tetranectin-domain"/>
</dbReference>
<dbReference type="SMART" id="SM00034">
    <property type="entry name" value="CLECT"/>
    <property type="match status" value="1"/>
</dbReference>
<protein>
    <recommendedName>
        <fullName evidence="7">C-type lectin domain-containing protein</fullName>
    </recommendedName>
</protein>
<dbReference type="Proteomes" id="UP000594260">
    <property type="component" value="Unplaced"/>
</dbReference>
<keyword evidence="5" id="KW-1015">Disulfide bond</keyword>
<feature type="chain" id="PRO_5029595519" description="C-type lectin domain-containing protein" evidence="6">
    <location>
        <begin position="37"/>
        <end position="333"/>
    </location>
</feature>
<dbReference type="InterPro" id="IPR016187">
    <property type="entry name" value="CTDL_fold"/>
</dbReference>
<dbReference type="InParanoid" id="A0A7M7J4F0"/>
<dbReference type="PROSITE" id="PS00615">
    <property type="entry name" value="C_TYPE_LECTIN_1"/>
    <property type="match status" value="1"/>
</dbReference>
<proteinExistence type="predicted"/>
<dbReference type="InterPro" id="IPR001304">
    <property type="entry name" value="C-type_lectin-like"/>
</dbReference>
<keyword evidence="2" id="KW-0964">Secreted</keyword>
<dbReference type="PANTHER" id="PTHR22799">
    <property type="entry name" value="TETRANECTIN-RELATED"/>
    <property type="match status" value="1"/>
</dbReference>
<dbReference type="AlphaFoldDB" id="A0A7M7J4F0"/>
<dbReference type="EnsemblMetazoa" id="XM_022790980">
    <property type="protein sequence ID" value="XP_022646715"/>
    <property type="gene ID" value="LOC111244186"/>
</dbReference>
<dbReference type="SUPFAM" id="SSF56436">
    <property type="entry name" value="C-type lectin-like"/>
    <property type="match status" value="1"/>
</dbReference>
<evidence type="ECO:0000259" key="7">
    <source>
        <dbReference type="PROSITE" id="PS50041"/>
    </source>
</evidence>
<dbReference type="GO" id="GO:0030246">
    <property type="term" value="F:carbohydrate binding"/>
    <property type="evidence" value="ECO:0007669"/>
    <property type="project" value="UniProtKB-KW"/>
</dbReference>
<dbReference type="InterPro" id="IPR016186">
    <property type="entry name" value="C-type_lectin-like/link_sf"/>
</dbReference>
<dbReference type="GeneID" id="111244186"/>
<evidence type="ECO:0000256" key="5">
    <source>
        <dbReference type="ARBA" id="ARBA00023157"/>
    </source>
</evidence>
<keyword evidence="4" id="KW-0430">Lectin</keyword>
<dbReference type="PROSITE" id="PS50041">
    <property type="entry name" value="C_TYPE_LECTIN_2"/>
    <property type="match status" value="1"/>
</dbReference>
<dbReference type="KEGG" id="vde:111244186"/>
<evidence type="ECO:0000256" key="2">
    <source>
        <dbReference type="ARBA" id="ARBA00022525"/>
    </source>
</evidence>
<feature type="domain" description="C-type lectin" evidence="7">
    <location>
        <begin position="218"/>
        <end position="333"/>
    </location>
</feature>
<evidence type="ECO:0000256" key="1">
    <source>
        <dbReference type="ARBA" id="ARBA00004613"/>
    </source>
</evidence>
<evidence type="ECO:0000256" key="4">
    <source>
        <dbReference type="ARBA" id="ARBA00022734"/>
    </source>
</evidence>
<evidence type="ECO:0000256" key="6">
    <source>
        <dbReference type="SAM" id="SignalP"/>
    </source>
</evidence>
<name>A0A7M7J4F0_VARDE</name>
<accession>A0A7M7J4F0</accession>
<dbReference type="GO" id="GO:0008083">
    <property type="term" value="F:growth factor activity"/>
    <property type="evidence" value="ECO:0007669"/>
    <property type="project" value="TreeGrafter"/>
</dbReference>
<feature type="signal peptide" evidence="6">
    <location>
        <begin position="1"/>
        <end position="36"/>
    </location>
</feature>
<keyword evidence="9" id="KW-1185">Reference proteome</keyword>
<dbReference type="InterPro" id="IPR018378">
    <property type="entry name" value="C-type_lectin_CS"/>
</dbReference>
<dbReference type="Gene3D" id="3.10.100.10">
    <property type="entry name" value="Mannose-Binding Protein A, subunit A"/>
    <property type="match status" value="1"/>
</dbReference>
<reference evidence="8" key="1">
    <citation type="submission" date="2021-01" db="UniProtKB">
        <authorList>
            <consortium name="EnsemblMetazoa"/>
        </authorList>
    </citation>
    <scope>IDENTIFICATION</scope>
</reference>
<organism evidence="8 9">
    <name type="scientific">Varroa destructor</name>
    <name type="common">Honeybee mite</name>
    <dbReference type="NCBI Taxonomy" id="109461"/>
    <lineage>
        <taxon>Eukaryota</taxon>
        <taxon>Metazoa</taxon>
        <taxon>Ecdysozoa</taxon>
        <taxon>Arthropoda</taxon>
        <taxon>Chelicerata</taxon>
        <taxon>Arachnida</taxon>
        <taxon>Acari</taxon>
        <taxon>Parasitiformes</taxon>
        <taxon>Mesostigmata</taxon>
        <taxon>Gamasina</taxon>
        <taxon>Dermanyssoidea</taxon>
        <taxon>Varroidae</taxon>
        <taxon>Varroa</taxon>
    </lineage>
</organism>
<dbReference type="GO" id="GO:0005615">
    <property type="term" value="C:extracellular space"/>
    <property type="evidence" value="ECO:0007669"/>
    <property type="project" value="TreeGrafter"/>
</dbReference>
<comment type="subcellular location">
    <subcellularLocation>
        <location evidence="1">Secreted</location>
    </subcellularLocation>
</comment>
<dbReference type="RefSeq" id="XP_022646715.1">
    <property type="nucleotide sequence ID" value="XM_022790980.1"/>
</dbReference>
<sequence length="333" mass="36382">MASVLSLSTVTSRSGSLTSPIQLALILLLVLPTGDAGTETRFAASFKRRNRTLQGCVPLWSAELPSVSQCLSACIRLGCQSLVYGHGRCELFPTFLCHPKDRFHLSLVPAAGMTYFDLGSEITHVKTLWSDNGCLLYDRCLKGCNEDSWTTLTSATTTTVGLATIGENSAISAVVGTALISAGNSKSKATSVQSTDPISLASLPSEPTTKAKKIGARFFLTTEPMTFRDSSEYCRRRNMSLGMPKTREEHNILVEAMKIRQIGRMWIGVKKITEGGTDATYIDGRSVPTSMQLWGDGQPNNSRGKQICIEMMASLKYLWNDFDCLYKSAFVCR</sequence>
<evidence type="ECO:0000256" key="3">
    <source>
        <dbReference type="ARBA" id="ARBA00022729"/>
    </source>
</evidence>
<dbReference type="OrthoDB" id="6430060at2759"/>
<dbReference type="CDD" id="cd00037">
    <property type="entry name" value="CLECT"/>
    <property type="match status" value="1"/>
</dbReference>
<dbReference type="Pfam" id="PF00059">
    <property type="entry name" value="Lectin_C"/>
    <property type="match status" value="1"/>
</dbReference>
<evidence type="ECO:0000313" key="8">
    <source>
        <dbReference type="EnsemblMetazoa" id="XP_022646715"/>
    </source>
</evidence>
<evidence type="ECO:0000313" key="9">
    <source>
        <dbReference type="Proteomes" id="UP000594260"/>
    </source>
</evidence>
<keyword evidence="3 6" id="KW-0732">Signal</keyword>